<feature type="transmembrane region" description="Helical" evidence="6">
    <location>
        <begin position="551"/>
        <end position="569"/>
    </location>
</feature>
<feature type="transmembrane region" description="Helical" evidence="6">
    <location>
        <begin position="358"/>
        <end position="377"/>
    </location>
</feature>
<evidence type="ECO:0000259" key="7">
    <source>
        <dbReference type="SMART" id="SM00849"/>
    </source>
</evidence>
<feature type="transmembrane region" description="Helical" evidence="6">
    <location>
        <begin position="70"/>
        <end position="89"/>
    </location>
</feature>
<feature type="domain" description="Metallo-beta-lactamase" evidence="7">
    <location>
        <begin position="586"/>
        <end position="768"/>
    </location>
</feature>
<name>A0A5B9QGK2_9BACT</name>
<sequence>MSTKSKQDRSPVFSPSSWPLLLVAISLIMGISADRFLGDWLISGPLTWWLIAVVATSAAMTLLNFGRSQISMVALLLAVVALGGAWHHFRWNTIGQDELVRFAPAVATPVCLEAIVTSPLQHSPAPPSNPLRAIPADSQSQLLVEVTRIRDGTNWHDTSGETRLRINGTLREISPGDRIIVFGQLGKSRPVLNPGQYDYAAAERSGGRLCELFTGSPECVTVVQNGGSFSPGRWLAAIGNRCQAQIARYVGSSSGPIAQALLLGTRSELSDDTLKSFMKTGTIHLLVVSGLHVGLLAGAVWLLLGAFQVSQRWCLVLSAALVILYAAVVGAGPPVVRASVLVLTTLLAIAGSRRASAINLLAASALVVLALSPSELFRGGTQLSFLGVAVVVGCAKTGLIQGTPDPLQRMIASYMSWQELTIRWLASRFKSLAIASFLVWLFVAPLVLYHFNIISPSGFLITPVLWPFVALALIAGLGICTVGFVFPPVAWLLGKICGACLYVTEGTVAWASQLPAGHTYAPGPTLWWLAVFYGALGLIAIFPQLQVHRKLLVAAAALWVAVGFGVSAWQATRSDELRCTFLAVGHGTCVVLELPGGQTMLYDAGSLGSPESAANTVSGFLWSRGITHIDAIVVSHADVDHYNGVPGLLERFEVGAIYVSPLMFDPWANDGDLTAPNLLKQKVLEADVPLREVWMNDRLSVANTAVTIEILHPPRYGVPGRDNANSILLSVEFSGARILLPGDLESPGIETVMAEPPLDTDILLAPHHGSRFSDPPGFAAWCSPEWAVMSGGSSIDATSFASTSYRTEGAEILHTAQTGAVEFVIGPGGISQRNYLP</sequence>
<reference evidence="8 9" key="1">
    <citation type="submission" date="2019-08" db="EMBL/GenBank/DDBJ databases">
        <title>Deep-cultivation of Planctomycetes and their phenomic and genomic characterization uncovers novel biology.</title>
        <authorList>
            <person name="Wiegand S."/>
            <person name="Jogler M."/>
            <person name="Boedeker C."/>
            <person name="Pinto D."/>
            <person name="Vollmers J."/>
            <person name="Rivas-Marin E."/>
            <person name="Kohn T."/>
            <person name="Peeters S.H."/>
            <person name="Heuer A."/>
            <person name="Rast P."/>
            <person name="Oberbeckmann S."/>
            <person name="Bunk B."/>
            <person name="Jeske O."/>
            <person name="Meyerdierks A."/>
            <person name="Storesund J.E."/>
            <person name="Kallscheuer N."/>
            <person name="Luecker S."/>
            <person name="Lage O.M."/>
            <person name="Pohl T."/>
            <person name="Merkel B.J."/>
            <person name="Hornburger P."/>
            <person name="Mueller R.-W."/>
            <person name="Bruemmer F."/>
            <person name="Labrenz M."/>
            <person name="Spormann A.M."/>
            <person name="Op den Camp H."/>
            <person name="Overmann J."/>
            <person name="Amann R."/>
            <person name="Jetten M.S.M."/>
            <person name="Mascher T."/>
            <person name="Medema M.H."/>
            <person name="Devos D.P."/>
            <person name="Kaster A.-K."/>
            <person name="Ovreas L."/>
            <person name="Rohde M."/>
            <person name="Galperin M.Y."/>
            <person name="Jogler C."/>
        </authorList>
    </citation>
    <scope>NUCLEOTIDE SEQUENCE [LARGE SCALE GENOMIC DNA]</scope>
    <source>
        <strain evidence="8 9">Pr1d</strain>
    </source>
</reference>
<dbReference type="Pfam" id="PF13567">
    <property type="entry name" value="DUF4131"/>
    <property type="match status" value="1"/>
</dbReference>
<keyword evidence="3 6" id="KW-0812">Transmembrane</keyword>
<keyword evidence="5 6" id="KW-0472">Membrane</keyword>
<comment type="subcellular location">
    <subcellularLocation>
        <location evidence="1">Cell membrane</location>
        <topology evidence="1">Multi-pass membrane protein</topology>
    </subcellularLocation>
</comment>
<dbReference type="InterPro" id="IPR036866">
    <property type="entry name" value="RibonucZ/Hydroxyglut_hydro"/>
</dbReference>
<dbReference type="EMBL" id="CP042913">
    <property type="protein sequence ID" value="QEG36775.1"/>
    <property type="molecule type" value="Genomic_DNA"/>
</dbReference>
<dbReference type="AlphaFoldDB" id="A0A5B9QGK2"/>
<evidence type="ECO:0000313" key="8">
    <source>
        <dbReference type="EMBL" id="QEG36775.1"/>
    </source>
</evidence>
<dbReference type="SMART" id="SM00849">
    <property type="entry name" value="Lactamase_B"/>
    <property type="match status" value="1"/>
</dbReference>
<feature type="transmembrane region" description="Helical" evidence="6">
    <location>
        <begin position="45"/>
        <end position="63"/>
    </location>
</feature>
<dbReference type="NCBIfam" id="TIGR00360">
    <property type="entry name" value="ComEC_N-term"/>
    <property type="match status" value="1"/>
</dbReference>
<dbReference type="SUPFAM" id="SSF56281">
    <property type="entry name" value="Metallo-hydrolase/oxidoreductase"/>
    <property type="match status" value="1"/>
</dbReference>
<feature type="transmembrane region" description="Helical" evidence="6">
    <location>
        <begin position="283"/>
        <end position="306"/>
    </location>
</feature>
<dbReference type="Pfam" id="PF03772">
    <property type="entry name" value="Competence"/>
    <property type="match status" value="1"/>
</dbReference>
<dbReference type="OrthoDB" id="9761531at2"/>
<feature type="transmembrane region" description="Helical" evidence="6">
    <location>
        <begin position="464"/>
        <end position="485"/>
    </location>
</feature>
<accession>A0A5B9QGK2</accession>
<keyword evidence="4 6" id="KW-1133">Transmembrane helix</keyword>
<dbReference type="InterPro" id="IPR035681">
    <property type="entry name" value="ComA-like_MBL"/>
</dbReference>
<evidence type="ECO:0000256" key="2">
    <source>
        <dbReference type="ARBA" id="ARBA00022475"/>
    </source>
</evidence>
<feature type="transmembrane region" description="Helical" evidence="6">
    <location>
        <begin position="432"/>
        <end position="452"/>
    </location>
</feature>
<feature type="transmembrane region" description="Helical" evidence="6">
    <location>
        <begin position="492"/>
        <end position="513"/>
    </location>
</feature>
<dbReference type="InterPro" id="IPR025405">
    <property type="entry name" value="DUF4131"/>
</dbReference>
<keyword evidence="9" id="KW-1185">Reference proteome</keyword>
<dbReference type="Gene3D" id="3.60.15.10">
    <property type="entry name" value="Ribonuclease Z/Hydroxyacylglutathione hydrolase-like"/>
    <property type="match status" value="1"/>
</dbReference>
<dbReference type="InterPro" id="IPR001279">
    <property type="entry name" value="Metallo-B-lactamas"/>
</dbReference>
<protein>
    <submittedName>
        <fullName evidence="8">ComEC family competence protein</fullName>
    </submittedName>
</protein>
<keyword evidence="2" id="KW-1003">Cell membrane</keyword>
<dbReference type="InterPro" id="IPR052159">
    <property type="entry name" value="Competence_DNA_uptake"/>
</dbReference>
<evidence type="ECO:0000256" key="3">
    <source>
        <dbReference type="ARBA" id="ARBA00022692"/>
    </source>
</evidence>
<proteinExistence type="predicted"/>
<dbReference type="PANTHER" id="PTHR30619:SF1">
    <property type="entry name" value="RECOMBINATION PROTEIN 2"/>
    <property type="match status" value="1"/>
</dbReference>
<feature type="transmembrane region" description="Helical" evidence="6">
    <location>
        <begin position="525"/>
        <end position="542"/>
    </location>
</feature>
<evidence type="ECO:0000256" key="4">
    <source>
        <dbReference type="ARBA" id="ARBA00022989"/>
    </source>
</evidence>
<evidence type="ECO:0000256" key="1">
    <source>
        <dbReference type="ARBA" id="ARBA00004651"/>
    </source>
</evidence>
<dbReference type="CDD" id="cd07731">
    <property type="entry name" value="ComA-like_MBL-fold"/>
    <property type="match status" value="1"/>
</dbReference>
<feature type="transmembrane region" description="Helical" evidence="6">
    <location>
        <begin position="12"/>
        <end position="33"/>
    </location>
</feature>
<organism evidence="8 9">
    <name type="scientific">Bythopirellula goksoeyrii</name>
    <dbReference type="NCBI Taxonomy" id="1400387"/>
    <lineage>
        <taxon>Bacteria</taxon>
        <taxon>Pseudomonadati</taxon>
        <taxon>Planctomycetota</taxon>
        <taxon>Planctomycetia</taxon>
        <taxon>Pirellulales</taxon>
        <taxon>Lacipirellulaceae</taxon>
        <taxon>Bythopirellula</taxon>
    </lineage>
</organism>
<dbReference type="GO" id="GO:0005886">
    <property type="term" value="C:plasma membrane"/>
    <property type="evidence" value="ECO:0007669"/>
    <property type="project" value="UniProtKB-SubCell"/>
</dbReference>
<feature type="transmembrane region" description="Helical" evidence="6">
    <location>
        <begin position="313"/>
        <end position="329"/>
    </location>
</feature>
<evidence type="ECO:0000256" key="6">
    <source>
        <dbReference type="SAM" id="Phobius"/>
    </source>
</evidence>
<dbReference type="Proteomes" id="UP000323917">
    <property type="component" value="Chromosome"/>
</dbReference>
<evidence type="ECO:0000313" key="9">
    <source>
        <dbReference type="Proteomes" id="UP000323917"/>
    </source>
</evidence>
<dbReference type="InterPro" id="IPR004477">
    <property type="entry name" value="ComEC_N"/>
</dbReference>
<dbReference type="KEGG" id="bgok:Pr1d_41110"/>
<dbReference type="Pfam" id="PF00753">
    <property type="entry name" value="Lactamase_B"/>
    <property type="match status" value="1"/>
</dbReference>
<gene>
    <name evidence="8" type="ORF">Pr1d_41110</name>
</gene>
<dbReference type="PANTHER" id="PTHR30619">
    <property type="entry name" value="DNA INTERNALIZATION/COMPETENCE PROTEIN COMEC/REC2"/>
    <property type="match status" value="1"/>
</dbReference>
<evidence type="ECO:0000256" key="5">
    <source>
        <dbReference type="ARBA" id="ARBA00023136"/>
    </source>
</evidence>